<dbReference type="CDD" id="cd00683">
    <property type="entry name" value="Trans_IPPS_HH"/>
    <property type="match status" value="1"/>
</dbReference>
<dbReference type="SFLD" id="SFLDG01212">
    <property type="entry name" value="Phytoene_synthase_like"/>
    <property type="match status" value="1"/>
</dbReference>
<dbReference type="SUPFAM" id="SSF48576">
    <property type="entry name" value="Terpenoid synthases"/>
    <property type="match status" value="1"/>
</dbReference>
<dbReference type="InterPro" id="IPR008949">
    <property type="entry name" value="Isoprenoid_synthase_dom_sf"/>
</dbReference>
<dbReference type="GO" id="GO:0004311">
    <property type="term" value="F:geranylgeranyl diphosphate synthase activity"/>
    <property type="evidence" value="ECO:0007669"/>
    <property type="project" value="InterPro"/>
</dbReference>
<dbReference type="HOGENOM" id="CLU_037269_0_1_4"/>
<sequence length="272" mass="31207">MAVEHYENFPVASILLPSRLRQPVEVIYHFARSADDIADEGDLSSSERLAALSFYADELDRIGRGETPRRELFVALGKTVRDFHLPLEPFKNLLFAFRQDISVKRYDAFADLLDYCRCSANPVGLLMLHLYDAATEENCRMSDAICTALQLINFWQDVALDWQKDRIYIPQEDMRAFGVTPDDIAGANVSENWKALMAFETERTRKLMHSGAPLAEKLPGRIGWELRLVVQGGLRILERIESAGFDVFRKRPVLRGGDWLSIVWRCLKRRSR</sequence>
<dbReference type="RefSeq" id="WP_020995152.1">
    <property type="nucleotide sequence ID" value="NZ_CABMNL010000001.1"/>
</dbReference>
<evidence type="ECO:0000313" key="2">
    <source>
        <dbReference type="Proteomes" id="UP000003973"/>
    </source>
</evidence>
<reference evidence="1" key="1">
    <citation type="submission" date="2011-10" db="EMBL/GenBank/DDBJ databases">
        <title>The Genome Sequence of Oxalobacter formigenes HOxBLS.</title>
        <authorList>
            <consortium name="The Broad Institute Genome Sequencing Platform"/>
            <person name="Earl A."/>
            <person name="Ward D."/>
            <person name="Feldgarden M."/>
            <person name="Gevers D."/>
            <person name="Allison M.J."/>
            <person name="Humphrey S."/>
            <person name="Young S.K."/>
            <person name="Zeng Q."/>
            <person name="Gargeya S."/>
            <person name="Fitzgerald M."/>
            <person name="Haas B."/>
            <person name="Abouelleil A."/>
            <person name="Alvarado L."/>
            <person name="Arachchi H.M."/>
            <person name="Berlin A."/>
            <person name="Brown A."/>
            <person name="Chapman S.B."/>
            <person name="Chen Z."/>
            <person name="Dunbar C."/>
            <person name="Freedman E."/>
            <person name="Gearin G."/>
            <person name="Goldberg J."/>
            <person name="Griggs A."/>
            <person name="Gujja S."/>
            <person name="Heiman D."/>
            <person name="Howarth C."/>
            <person name="Larson L."/>
            <person name="Lui A."/>
            <person name="MacDonald P.J.P."/>
            <person name="Montmayeur A."/>
            <person name="Murphy C."/>
            <person name="Neiman D."/>
            <person name="Pearson M."/>
            <person name="Priest M."/>
            <person name="Roberts A."/>
            <person name="Saif S."/>
            <person name="Shea T."/>
            <person name="Shenoy N."/>
            <person name="Sisk P."/>
            <person name="Stolte C."/>
            <person name="Sykes S."/>
            <person name="Wortman J."/>
            <person name="Nusbaum C."/>
            <person name="Birren B."/>
        </authorList>
    </citation>
    <scope>NUCLEOTIDE SEQUENCE [LARGE SCALE GENOMIC DNA]</scope>
    <source>
        <strain evidence="1">HOxBLS</strain>
    </source>
</reference>
<protein>
    <submittedName>
        <fullName evidence="1">Squalene synthase HpnC</fullName>
    </submittedName>
</protein>
<dbReference type="PANTHER" id="PTHR31480">
    <property type="entry name" value="BIFUNCTIONAL LYCOPENE CYCLASE/PHYTOENE SYNTHASE"/>
    <property type="match status" value="1"/>
</dbReference>
<dbReference type="Pfam" id="PF00494">
    <property type="entry name" value="SQS_PSY"/>
    <property type="match status" value="1"/>
</dbReference>
<dbReference type="GO" id="GO:0016114">
    <property type="term" value="P:terpenoid biosynthetic process"/>
    <property type="evidence" value="ECO:0007669"/>
    <property type="project" value="UniProtKB-ARBA"/>
</dbReference>
<dbReference type="NCBIfam" id="TIGR03464">
    <property type="entry name" value="HpnC"/>
    <property type="match status" value="1"/>
</dbReference>
<proteinExistence type="predicted"/>
<comment type="caution">
    <text evidence="1">The sequence shown here is derived from an EMBL/GenBank/DDBJ whole genome shotgun (WGS) entry which is preliminary data.</text>
</comment>
<dbReference type="AlphaFoldDB" id="C3X2Y3"/>
<accession>C3X2Y3</accession>
<dbReference type="Proteomes" id="UP000003973">
    <property type="component" value="Unassembled WGS sequence"/>
</dbReference>
<dbReference type="InterPro" id="IPR033904">
    <property type="entry name" value="Trans_IPPS_HH"/>
</dbReference>
<dbReference type="eggNOG" id="COG1562">
    <property type="taxonomic scope" value="Bacteria"/>
</dbReference>
<dbReference type="EMBL" id="ACDP02000023">
    <property type="protein sequence ID" value="EEO27569.2"/>
    <property type="molecule type" value="Genomic_DNA"/>
</dbReference>
<organism evidence="1 2">
    <name type="scientific">Oxalobacter paraformigenes</name>
    <dbReference type="NCBI Taxonomy" id="556268"/>
    <lineage>
        <taxon>Bacteria</taxon>
        <taxon>Pseudomonadati</taxon>
        <taxon>Pseudomonadota</taxon>
        <taxon>Betaproteobacteria</taxon>
        <taxon>Burkholderiales</taxon>
        <taxon>Oxalobacteraceae</taxon>
        <taxon>Oxalobacter</taxon>
    </lineage>
</organism>
<evidence type="ECO:0000313" key="1">
    <source>
        <dbReference type="EMBL" id="EEO27569.2"/>
    </source>
</evidence>
<name>C3X2Y3_9BURK</name>
<dbReference type="GO" id="GO:0051996">
    <property type="term" value="F:squalene synthase [NAD(P)H] activity"/>
    <property type="evidence" value="ECO:0007669"/>
    <property type="project" value="InterPro"/>
</dbReference>
<gene>
    <name evidence="1" type="ORF">OFAG_00722</name>
</gene>
<dbReference type="SFLD" id="SFLDS00005">
    <property type="entry name" value="Isoprenoid_Synthase_Type_I"/>
    <property type="match status" value="1"/>
</dbReference>
<keyword evidence="2" id="KW-1185">Reference proteome</keyword>
<dbReference type="InterPro" id="IPR044843">
    <property type="entry name" value="Trans_IPPS_bact-type"/>
</dbReference>
<dbReference type="SFLD" id="SFLDG01018">
    <property type="entry name" value="Squalene/Phytoene_Synthase_Lik"/>
    <property type="match status" value="1"/>
</dbReference>
<dbReference type="Gene3D" id="1.10.600.10">
    <property type="entry name" value="Farnesyl Diphosphate Synthase"/>
    <property type="match status" value="1"/>
</dbReference>
<dbReference type="InterPro" id="IPR002060">
    <property type="entry name" value="Squ/phyt_synthse"/>
</dbReference>
<dbReference type="InterPro" id="IPR017827">
    <property type="entry name" value="HSQ_synthase_HpnC"/>
</dbReference>